<gene>
    <name evidence="1" type="ORF">EI97DRAFT_359341</name>
</gene>
<sequence length="233" mass="26516">EARGILSHLLAKLEDGQLGPHKRYADWIQKHGRQELEGFLYGCLRPEVLSHLQLGSMNVTSLKNIGGDLAYEGRAIYIHGILGLERRTRIYIGQSTSLRPRLKQHWNFRYRRDNPSLHYYAMHNSVFDVFSVLATLPSPFSPSSQTLPGMDQPDLLLNVLEAWCCLLFRCLPPKLLKECLPPGIRAESKDLQNVALNVANPLDQGDKGSMQWVDLSGTQDPLIQEYLKEVERR</sequence>
<dbReference type="OrthoDB" id="5412936at2759"/>
<feature type="non-terminal residue" evidence="1">
    <location>
        <position position="1"/>
    </location>
</feature>
<dbReference type="AlphaFoldDB" id="A0A6A6JTN8"/>
<evidence type="ECO:0000313" key="2">
    <source>
        <dbReference type="Proteomes" id="UP000800097"/>
    </source>
</evidence>
<dbReference type="Proteomes" id="UP000800097">
    <property type="component" value="Unassembled WGS sequence"/>
</dbReference>
<dbReference type="GeneID" id="54548108"/>
<dbReference type="EMBL" id="ML986486">
    <property type="protein sequence ID" value="KAF2279625.1"/>
    <property type="molecule type" value="Genomic_DNA"/>
</dbReference>
<evidence type="ECO:0000313" key="1">
    <source>
        <dbReference type="EMBL" id="KAF2279625.1"/>
    </source>
</evidence>
<name>A0A6A6JTN8_WESOR</name>
<feature type="non-terminal residue" evidence="1">
    <location>
        <position position="233"/>
    </location>
</feature>
<organism evidence="1 2">
    <name type="scientific">Westerdykella ornata</name>
    <dbReference type="NCBI Taxonomy" id="318751"/>
    <lineage>
        <taxon>Eukaryota</taxon>
        <taxon>Fungi</taxon>
        <taxon>Dikarya</taxon>
        <taxon>Ascomycota</taxon>
        <taxon>Pezizomycotina</taxon>
        <taxon>Dothideomycetes</taxon>
        <taxon>Pleosporomycetidae</taxon>
        <taxon>Pleosporales</taxon>
        <taxon>Sporormiaceae</taxon>
        <taxon>Westerdykella</taxon>
    </lineage>
</organism>
<accession>A0A6A6JTN8</accession>
<proteinExistence type="predicted"/>
<evidence type="ECO:0008006" key="3">
    <source>
        <dbReference type="Google" id="ProtNLM"/>
    </source>
</evidence>
<protein>
    <recommendedName>
        <fullName evidence="3">GIY-YIG domain-containing protein</fullName>
    </recommendedName>
</protein>
<dbReference type="RefSeq" id="XP_033657164.1">
    <property type="nucleotide sequence ID" value="XM_033794933.1"/>
</dbReference>
<keyword evidence="2" id="KW-1185">Reference proteome</keyword>
<reference evidence="1" key="1">
    <citation type="journal article" date="2020" name="Stud. Mycol.">
        <title>101 Dothideomycetes genomes: a test case for predicting lifestyles and emergence of pathogens.</title>
        <authorList>
            <person name="Haridas S."/>
            <person name="Albert R."/>
            <person name="Binder M."/>
            <person name="Bloem J."/>
            <person name="Labutti K."/>
            <person name="Salamov A."/>
            <person name="Andreopoulos B."/>
            <person name="Baker S."/>
            <person name="Barry K."/>
            <person name="Bills G."/>
            <person name="Bluhm B."/>
            <person name="Cannon C."/>
            <person name="Castanera R."/>
            <person name="Culley D."/>
            <person name="Daum C."/>
            <person name="Ezra D."/>
            <person name="Gonzalez J."/>
            <person name="Henrissat B."/>
            <person name="Kuo A."/>
            <person name="Liang C."/>
            <person name="Lipzen A."/>
            <person name="Lutzoni F."/>
            <person name="Magnuson J."/>
            <person name="Mondo S."/>
            <person name="Nolan M."/>
            <person name="Ohm R."/>
            <person name="Pangilinan J."/>
            <person name="Park H.-J."/>
            <person name="Ramirez L."/>
            <person name="Alfaro M."/>
            <person name="Sun H."/>
            <person name="Tritt A."/>
            <person name="Yoshinaga Y."/>
            <person name="Zwiers L.-H."/>
            <person name="Turgeon B."/>
            <person name="Goodwin S."/>
            <person name="Spatafora J."/>
            <person name="Crous P."/>
            <person name="Grigoriev I."/>
        </authorList>
    </citation>
    <scope>NUCLEOTIDE SEQUENCE</scope>
    <source>
        <strain evidence="1">CBS 379.55</strain>
    </source>
</reference>